<organism evidence="1 2">
    <name type="scientific">Oceanobacillus polygoni</name>
    <dbReference type="NCBI Taxonomy" id="1235259"/>
    <lineage>
        <taxon>Bacteria</taxon>
        <taxon>Bacillati</taxon>
        <taxon>Bacillota</taxon>
        <taxon>Bacilli</taxon>
        <taxon>Bacillales</taxon>
        <taxon>Bacillaceae</taxon>
        <taxon>Oceanobacillus</taxon>
    </lineage>
</organism>
<sequence>MKYLRLARTISDLSGDEPIMNHAVWETITMRHTNPTKQQIGTMR</sequence>
<proteinExistence type="predicted"/>
<dbReference type="Proteomes" id="UP001138793">
    <property type="component" value="Unassembled WGS sequence"/>
</dbReference>
<comment type="caution">
    <text evidence="1">The sequence shown here is derived from an EMBL/GenBank/DDBJ whole genome shotgun (WGS) entry which is preliminary data.</text>
</comment>
<protein>
    <submittedName>
        <fullName evidence="1">ATPase with chaperone activity</fullName>
    </submittedName>
</protein>
<accession>A0A9X0YTC8</accession>
<dbReference type="RefSeq" id="WP_187773602.1">
    <property type="nucleotide sequence ID" value="NZ_JAGGMB010000003.1"/>
</dbReference>
<gene>
    <name evidence="1" type="ORF">J2Z64_001171</name>
</gene>
<evidence type="ECO:0000313" key="2">
    <source>
        <dbReference type="Proteomes" id="UP001138793"/>
    </source>
</evidence>
<evidence type="ECO:0000313" key="1">
    <source>
        <dbReference type="EMBL" id="MBP2076940.1"/>
    </source>
</evidence>
<name>A0A9X0YTC8_9BACI</name>
<reference evidence="1" key="1">
    <citation type="submission" date="2021-03" db="EMBL/GenBank/DDBJ databases">
        <title>Genomic Encyclopedia of Type Strains, Phase IV (KMG-IV): sequencing the most valuable type-strain genomes for metagenomic binning, comparative biology and taxonomic classification.</title>
        <authorList>
            <person name="Goeker M."/>
        </authorList>
    </citation>
    <scope>NUCLEOTIDE SEQUENCE</scope>
    <source>
        <strain evidence="1">DSM 107338</strain>
    </source>
</reference>
<dbReference type="EMBL" id="JAGGMB010000003">
    <property type="protein sequence ID" value="MBP2076940.1"/>
    <property type="molecule type" value="Genomic_DNA"/>
</dbReference>
<keyword evidence="2" id="KW-1185">Reference proteome</keyword>
<dbReference type="AlphaFoldDB" id="A0A9X0YTC8"/>